<feature type="compositionally biased region" description="Basic and acidic residues" evidence="4">
    <location>
        <begin position="2785"/>
        <end position="2800"/>
    </location>
</feature>
<feature type="compositionally biased region" description="Polar residues" evidence="4">
    <location>
        <begin position="1626"/>
        <end position="1635"/>
    </location>
</feature>
<feature type="compositionally biased region" description="Polar residues" evidence="4">
    <location>
        <begin position="1547"/>
        <end position="1574"/>
    </location>
</feature>
<feature type="compositionally biased region" description="Low complexity" evidence="4">
    <location>
        <begin position="1193"/>
        <end position="1211"/>
    </location>
</feature>
<feature type="compositionally biased region" description="Polar residues" evidence="4">
    <location>
        <begin position="1231"/>
        <end position="1243"/>
    </location>
</feature>
<dbReference type="Pfam" id="PF18797">
    <property type="entry name" value="APC_rep"/>
    <property type="match status" value="1"/>
</dbReference>
<feature type="region of interest" description="Disordered" evidence="4">
    <location>
        <begin position="53"/>
        <end position="79"/>
    </location>
</feature>
<feature type="compositionally biased region" description="Basic and acidic residues" evidence="4">
    <location>
        <begin position="1147"/>
        <end position="1157"/>
    </location>
</feature>
<evidence type="ECO:0000256" key="2">
    <source>
        <dbReference type="ARBA" id="ARBA00022687"/>
    </source>
</evidence>
<dbReference type="Pfam" id="PF00514">
    <property type="entry name" value="Arm"/>
    <property type="match status" value="1"/>
</dbReference>
<feature type="compositionally biased region" description="Polar residues" evidence="4">
    <location>
        <begin position="2579"/>
        <end position="2600"/>
    </location>
</feature>
<dbReference type="InterPro" id="IPR016024">
    <property type="entry name" value="ARM-type_fold"/>
</dbReference>
<dbReference type="SUPFAM" id="SSF48371">
    <property type="entry name" value="ARM repeat"/>
    <property type="match status" value="1"/>
</dbReference>
<dbReference type="GO" id="GO:0001708">
    <property type="term" value="P:cell fate specification"/>
    <property type="evidence" value="ECO:0007669"/>
    <property type="project" value="TreeGrafter"/>
</dbReference>
<feature type="compositionally biased region" description="Basic and acidic residues" evidence="4">
    <location>
        <begin position="2347"/>
        <end position="2356"/>
    </location>
</feature>
<feature type="region of interest" description="Disordered" evidence="4">
    <location>
        <begin position="1187"/>
        <end position="1269"/>
    </location>
</feature>
<feature type="compositionally biased region" description="Low complexity" evidence="4">
    <location>
        <begin position="1218"/>
        <end position="1229"/>
    </location>
</feature>
<dbReference type="InterPro" id="IPR041257">
    <property type="entry name" value="APC_rep"/>
</dbReference>
<gene>
    <name evidence="5" type="ORF">NQ315_016835</name>
</gene>
<organism evidence="5 6">
    <name type="scientific">Exocentrus adspersus</name>
    <dbReference type="NCBI Taxonomy" id="1586481"/>
    <lineage>
        <taxon>Eukaryota</taxon>
        <taxon>Metazoa</taxon>
        <taxon>Ecdysozoa</taxon>
        <taxon>Arthropoda</taxon>
        <taxon>Hexapoda</taxon>
        <taxon>Insecta</taxon>
        <taxon>Pterygota</taxon>
        <taxon>Neoptera</taxon>
        <taxon>Endopterygota</taxon>
        <taxon>Coleoptera</taxon>
        <taxon>Polyphaga</taxon>
        <taxon>Cucujiformia</taxon>
        <taxon>Chrysomeloidea</taxon>
        <taxon>Cerambycidae</taxon>
        <taxon>Lamiinae</taxon>
        <taxon>Acanthocinini</taxon>
        <taxon>Exocentrus</taxon>
    </lineage>
</organism>
<name>A0AAV8VXF4_9CUCU</name>
<feature type="compositionally biased region" description="Polar residues" evidence="4">
    <location>
        <begin position="1401"/>
        <end position="1418"/>
    </location>
</feature>
<feature type="compositionally biased region" description="Low complexity" evidence="4">
    <location>
        <begin position="2361"/>
        <end position="2375"/>
    </location>
</feature>
<feature type="region of interest" description="Disordered" evidence="4">
    <location>
        <begin position="620"/>
        <end position="651"/>
    </location>
</feature>
<dbReference type="SMART" id="SM00185">
    <property type="entry name" value="ARM"/>
    <property type="match status" value="6"/>
</dbReference>
<feature type="compositionally biased region" description="Polar residues" evidence="4">
    <location>
        <begin position="1783"/>
        <end position="1812"/>
    </location>
</feature>
<feature type="region of interest" description="Disordered" evidence="4">
    <location>
        <begin position="2268"/>
        <end position="2288"/>
    </location>
</feature>
<feature type="repeat" description="ARM" evidence="3">
    <location>
        <begin position="204"/>
        <end position="240"/>
    </location>
</feature>
<feature type="region of interest" description="Disordered" evidence="4">
    <location>
        <begin position="745"/>
        <end position="767"/>
    </location>
</feature>
<dbReference type="EMBL" id="JANEYG010000021">
    <property type="protein sequence ID" value="KAJ8918933.1"/>
    <property type="molecule type" value="Genomic_DNA"/>
</dbReference>
<accession>A0AAV8VXF4</accession>
<feature type="region of interest" description="Disordered" evidence="4">
    <location>
        <begin position="262"/>
        <end position="284"/>
    </location>
</feature>
<feature type="region of interest" description="Disordered" evidence="4">
    <location>
        <begin position="1880"/>
        <end position="1906"/>
    </location>
</feature>
<dbReference type="InterPro" id="IPR009223">
    <property type="entry name" value="APC_rpt"/>
</dbReference>
<feature type="compositionally biased region" description="Polar residues" evidence="4">
    <location>
        <begin position="2676"/>
        <end position="2720"/>
    </location>
</feature>
<feature type="compositionally biased region" description="Polar residues" evidence="4">
    <location>
        <begin position="1292"/>
        <end position="1308"/>
    </location>
</feature>
<feature type="compositionally biased region" description="Polar residues" evidence="4">
    <location>
        <begin position="2608"/>
        <end position="2628"/>
    </location>
</feature>
<dbReference type="GO" id="GO:0007399">
    <property type="term" value="P:nervous system development"/>
    <property type="evidence" value="ECO:0007669"/>
    <property type="project" value="TreeGrafter"/>
</dbReference>
<feature type="compositionally biased region" description="Basic and acidic residues" evidence="4">
    <location>
        <begin position="620"/>
        <end position="635"/>
    </location>
</feature>
<feature type="region of interest" description="Disordered" evidence="4">
    <location>
        <begin position="939"/>
        <end position="977"/>
    </location>
</feature>
<dbReference type="InterPro" id="IPR026818">
    <property type="entry name" value="Apc_fam"/>
</dbReference>
<feature type="compositionally biased region" description="Polar residues" evidence="4">
    <location>
        <begin position="1482"/>
        <end position="1497"/>
    </location>
</feature>
<feature type="compositionally biased region" description="Low complexity" evidence="4">
    <location>
        <begin position="2644"/>
        <end position="2665"/>
    </location>
</feature>
<dbReference type="InterPro" id="IPR000225">
    <property type="entry name" value="Armadillo"/>
</dbReference>
<dbReference type="GO" id="GO:0005881">
    <property type="term" value="C:cytoplasmic microtubule"/>
    <property type="evidence" value="ECO:0007669"/>
    <property type="project" value="TreeGrafter"/>
</dbReference>
<evidence type="ECO:0000256" key="4">
    <source>
        <dbReference type="SAM" id="MobiDB-lite"/>
    </source>
</evidence>
<comment type="caution">
    <text evidence="5">The sequence shown here is derived from an EMBL/GenBank/DDBJ whole genome shotgun (WGS) entry which is preliminary data.</text>
</comment>
<evidence type="ECO:0000313" key="5">
    <source>
        <dbReference type="EMBL" id="KAJ8918933.1"/>
    </source>
</evidence>
<dbReference type="Gene3D" id="1.25.10.10">
    <property type="entry name" value="Leucine-rich Repeat Variant"/>
    <property type="match status" value="1"/>
</dbReference>
<feature type="compositionally biased region" description="Basic and acidic residues" evidence="4">
    <location>
        <begin position="945"/>
        <end position="970"/>
    </location>
</feature>
<dbReference type="GO" id="GO:0007026">
    <property type="term" value="P:negative regulation of microtubule depolymerization"/>
    <property type="evidence" value="ECO:0007669"/>
    <property type="project" value="TreeGrafter"/>
</dbReference>
<feature type="compositionally biased region" description="Polar residues" evidence="4">
    <location>
        <begin position="1098"/>
        <end position="1112"/>
    </location>
</feature>
<dbReference type="Pfam" id="PF05972">
    <property type="entry name" value="APC_15aa"/>
    <property type="match status" value="1"/>
</dbReference>
<dbReference type="GO" id="GO:0016342">
    <property type="term" value="C:catenin complex"/>
    <property type="evidence" value="ECO:0007669"/>
    <property type="project" value="TreeGrafter"/>
</dbReference>
<sequence length="2875" mass="314844">MFSYQLHYTCVSYSLQNDGTCEPLDYTMESLLLGRQHGAASGSANYEPGVASSVEGDACSEDEYGGARSSTKMSVSSEPVSHRNRGMLSLYHGTWPVERTMWNSEPASLGTGTNQPAQNNINNQIEVTSVMSFASSSGGVPLDRVLGSSPERGGKWSSQQLEAKMDVVHSLLAMLGGQEHVDMGETLLALSTCPESCLAMRQSGCIPLLVQLVQSDRDGDTRQKASQALHNLVNSQPDEKLRKRESRILKLLEQCRGYTEALRNNTEYEQPESSSASEVSDGDKHPVQTVAHLMKLSFDEGHRQAICHLGGIHTIASLVEVEHSMHGSTTTENHCILLRRYACMALTNLTFGDSGNKALLCSFREFMRTLVVQLQSPSDELRQVTASVLRNLSWRADSTSKEILRDVGSVTGLMKAAMLDNKENTLKSILSALWNLSAHCTENKSEICAVEGALGFLVDMLTYKTPSKSMAIIENSGGILRNISSQIAVREDYREVLRSHDCLQILLDQLKSPSLTIVSNACGTLWNLSAKSSADQEALWQMGAPAMLRSLNHSKHKMIAMGSSAALKNLLSARPQQTFLPQIDSTALTLDLPALPTLGARKQKALLQDLDQNLSETYENIEKDSPVKKSEKDGNISEFMQDSHRKNKRSAGSEYLKYETSLDDGLSNTFASLNLNEPSSSYTSDFRPKSRIPQNYGSSSLPYITPTIKRTNPCTYIPVRNKFADCAYEDEIDVSDQPIDYSQKYSETKLPNNDANSVSSSKEMDGFSYNKPKAEKESFSIYAETDLDQPTDYSLRYAEDDSDSDICNKITKSEPQEYVQDTVKTYCTEDTPYETPFNFSNATSMSDLRIDDNKGVIDNDKLKEREQKTGKEVNKNVDEKDHCSTEDISEIDNRQKLDDKIPKSELSSGLMSPEKPVNYCEEGAAPGYISRVSSFGSLNSIPVNEKGDAKRDDGTEQKDELQGKQVEKTPPKTPSEAKAVKFERVVNYAEETPLMFSRSSSLASLDSIEQHSIHDDRSSVVSDLSRLTSGIVSPSELPDSPTQTVPPSPRPRKTMEFPATSKPRPSVEGRLHPTPRVHGIVKPSVFEDNNTKFKEESTPIQFSTATSLSSLTIDDHEESNDAADGQIPDENELPETVPEQKDDEGEVEKKDAEKETGISDEIDAVNLDSDDEGDEALLAACINMGKQNLQQNPPKTQLTTTSSKLPLSSNKYAPAPQSCSSIPRSSYRSVPQPSSGAAQSKTYPENAPVHDNKTSPKKDYLSDDSSNLSEDSENILAACIKSGMPQPKKEQQQTNKSYLPRRQMQTSIPFRYNPPGNTRRGLAEASKPPAVNINRRETSLPPYLSPRDEVENYAVENSPYQYSLRSSLSDLTVEGSVAELKRSTNNQLQGASNYEHHRTAKPQQTKLNISQEQNASQVEASRRESLSSISLESLTEEEQALLDQCILAGKPKSTTAPPVDVPSQRPAQSNSQLQDAFDEQPSKLNISQEQNTSQSEANPRDRDSLSSISLESLTEEEQALLDQCISAGKPKATTAPPTKPVNVPLSRPTQLPTTSDCQQQRNPNVSREQGTSLRESPRRDSLSSNSSLTKEEQALLDECISAGKPKARTPVPTKPIDVPVPRSGHPYNQIQSTSGNAHLSRLAKQQRGNLNQESATQRELYTKDSLSNSLESLTKEEQALLDQCIAAGKPKPRPVSSTRLVDAPFSRVSERASMGKSQSRDRRSAEEEQKPKNVNAASVAGSTVLQVNGACPEMPPAAAGVEENPEPETGTRRGSREAAEKSGTPTGTSPDKCSPSEGTSSTDLAKSGSSRSPGEAFESDIAAAFAFSSSDSIGIERCLARSCEDSGKMDNRMLDPDAMIESLDRFTAELVSQASHLNKDEDKYKASTGDNTWNEDTSPNEVTFPSISGSAPNVITFSNEEDFNNIETDVVDGLGDGKEKEAHSNDFSSINTSTMTESTLIAIEASKMATVFKNEAEMSLSINSALSLELDHVQPPSHLNSLTNSAVGLEKGVFKSPKLARRKKSLPSGLMVRRALNNHGSLNHGSSLESLENQSLSNLDHVNPPSDLRDVFDLEGSMTSVASLPSENDVKTDFVINGIVSKEQQSNHHPIFNIKQPFYSCELENINPPSLFNEITDFCNSLADVATEAICSETADIFEDCYTHVADTTLEDDVTEFSDAHSATPLHSDISSAESTPKKSKGLSKSMTTKQRRNLARDRYKTYTVAAEMVMRQEGEKLKENSECTEGFVTAYEPMSKSSNDTVYVSTMQSSGSAKLTPREKRKLNRSRFETQVLDEAITSVLQQPIIETPPPSDSQNQSCDSNSCGSSPAQSPARTKLSIRRNFMQKRLENKDRFRTQTLSESSFSPDISSASPPLINGESELHLHLQKEADLVLRTLRDTKTTQDELLECETLSLVSNDDDSEHNSGSSVNYRTYHKSWGFRKNVPVIHSDSSNQDGLANCRSNLANDPDQMSKDVSDEEFQDTKLTGKPKIVKPQEPAVEQIEEVTIEEQGKGIRGRRKPLYSKSNTSNKITPKSIKPVKTMTSNLVKNVTSTFKSSTTLKASTNKQSRTAAVKTPGVQNKSSGYGNRAASNSSSPKTSPARVPLNKSSPRCSPMATRQQAATTKGTPLMERQGTFTKDEPSPNNIPKPSSKIPTPSSTSRIPALASKIARSVAPTTSKLPNNSSKPPAATTRTGFVKSASSDRGNKNNRIYNRSTSADSREPVRKVQASPSSCSLKNEKSGTIKKSAIPSPAQRSNSNSSLTSNGSTSAKKQVTSKIASLWKRIEDSKKQPPKKDTRVWIQPESEEAEPPRLIRSNTFDNKDEAVLRNKVPVNGDPTKRISRLGSFIIMDESEDSVRLQQAINGSATAGLGF</sequence>
<feature type="compositionally biased region" description="Polar residues" evidence="4">
    <location>
        <begin position="262"/>
        <end position="278"/>
    </location>
</feature>
<feature type="compositionally biased region" description="Low complexity" evidence="4">
    <location>
        <begin position="2758"/>
        <end position="2771"/>
    </location>
</feature>
<feature type="region of interest" description="Disordered" evidence="4">
    <location>
        <begin position="1030"/>
        <end position="1171"/>
    </location>
</feature>
<feature type="compositionally biased region" description="Polar residues" evidence="4">
    <location>
        <begin position="1383"/>
        <end position="1392"/>
    </location>
</feature>
<feature type="region of interest" description="Disordered" evidence="4">
    <location>
        <begin position="1528"/>
        <end position="1590"/>
    </location>
</feature>
<dbReference type="GO" id="GO:0090090">
    <property type="term" value="P:negative regulation of canonical Wnt signaling pathway"/>
    <property type="evidence" value="ECO:0007669"/>
    <property type="project" value="TreeGrafter"/>
</dbReference>
<dbReference type="GO" id="GO:0016055">
    <property type="term" value="P:Wnt signaling pathway"/>
    <property type="evidence" value="ECO:0007669"/>
    <property type="project" value="UniProtKB-KW"/>
</dbReference>
<feature type="compositionally biased region" description="Polar residues" evidence="4">
    <location>
        <begin position="1888"/>
        <end position="1906"/>
    </location>
</feature>
<evidence type="ECO:0000256" key="3">
    <source>
        <dbReference type="PROSITE-ProRule" id="PRU00259"/>
    </source>
</evidence>
<dbReference type="InterPro" id="IPR011989">
    <property type="entry name" value="ARM-like"/>
</dbReference>
<feature type="compositionally biased region" description="Polar residues" evidence="4">
    <location>
        <begin position="68"/>
        <end position="79"/>
    </location>
</feature>
<feature type="compositionally biased region" description="Low complexity" evidence="4">
    <location>
        <begin position="2314"/>
        <end position="2329"/>
    </location>
</feature>
<dbReference type="GO" id="GO:0008017">
    <property type="term" value="F:microtubule binding"/>
    <property type="evidence" value="ECO:0007669"/>
    <property type="project" value="TreeGrafter"/>
</dbReference>
<keyword evidence="6" id="KW-1185">Reference proteome</keyword>
<dbReference type="GO" id="GO:0016477">
    <property type="term" value="P:cell migration"/>
    <property type="evidence" value="ECO:0007669"/>
    <property type="project" value="TreeGrafter"/>
</dbReference>
<feature type="compositionally biased region" description="Polar residues" evidence="4">
    <location>
        <begin position="2525"/>
        <end position="2534"/>
    </location>
</feature>
<keyword evidence="2" id="KW-0879">Wnt signaling pathway</keyword>
<feature type="compositionally biased region" description="Polar residues" evidence="4">
    <location>
        <begin position="2557"/>
        <end position="2572"/>
    </location>
</feature>
<dbReference type="GO" id="GO:0007389">
    <property type="term" value="P:pattern specification process"/>
    <property type="evidence" value="ECO:0007669"/>
    <property type="project" value="TreeGrafter"/>
</dbReference>
<feature type="region of interest" description="Disordered" evidence="4">
    <location>
        <begin position="1282"/>
        <end position="1345"/>
    </location>
</feature>
<feature type="region of interest" description="Disordered" evidence="4">
    <location>
        <begin position="858"/>
        <end position="918"/>
    </location>
</feature>
<dbReference type="InterPro" id="IPR009240">
    <property type="entry name" value="APC_15aa_rpt"/>
</dbReference>
<dbReference type="PROSITE" id="PS50176">
    <property type="entry name" value="ARM_REPEAT"/>
    <property type="match status" value="1"/>
</dbReference>
<feature type="compositionally biased region" description="Acidic residues" evidence="4">
    <location>
        <begin position="1115"/>
        <end position="1133"/>
    </location>
</feature>
<dbReference type="FunFam" id="1.25.10.10:FF:000305">
    <property type="entry name" value="Adenomatous polyposis coli"/>
    <property type="match status" value="1"/>
</dbReference>
<feature type="region of interest" description="Disordered" evidence="4">
    <location>
        <begin position="2181"/>
        <end position="2211"/>
    </location>
</feature>
<feature type="region of interest" description="Disordered" evidence="4">
    <location>
        <begin position="2306"/>
        <end position="2377"/>
    </location>
</feature>
<feature type="region of interest" description="Disordered" evidence="4">
    <location>
        <begin position="1451"/>
        <end position="1505"/>
    </location>
</feature>
<feature type="compositionally biased region" description="Basic and acidic residues" evidence="4">
    <location>
        <begin position="1248"/>
        <end position="1261"/>
    </location>
</feature>
<protein>
    <recommendedName>
        <fullName evidence="7">Adenomatous polyposis coli protein</fullName>
    </recommendedName>
</protein>
<comment type="similarity">
    <text evidence="1">Belongs to the adenomatous polyposis coli (APC) family.</text>
</comment>
<feature type="region of interest" description="Disordered" evidence="4">
    <location>
        <begin position="2557"/>
        <end position="2814"/>
    </location>
</feature>
<feature type="region of interest" description="Disordered" evidence="4">
    <location>
        <begin position="677"/>
        <end position="698"/>
    </location>
</feature>
<feature type="compositionally biased region" description="Basic and acidic residues" evidence="4">
    <location>
        <begin position="858"/>
        <end position="903"/>
    </location>
</feature>
<dbReference type="PANTHER" id="PTHR12607:SF12">
    <property type="entry name" value="APC-LIKE, ISOFORM A-RELATED"/>
    <property type="match status" value="1"/>
</dbReference>
<feature type="region of interest" description="Disordered" evidence="4">
    <location>
        <begin position="1688"/>
        <end position="1815"/>
    </location>
</feature>
<dbReference type="PANTHER" id="PTHR12607">
    <property type="entry name" value="ADENOMATOUS POLYPOSIS COLI PROTEIN FAMILY"/>
    <property type="match status" value="1"/>
</dbReference>
<evidence type="ECO:0000256" key="1">
    <source>
        <dbReference type="ARBA" id="ARBA00009051"/>
    </source>
</evidence>
<feature type="compositionally biased region" description="Polar residues" evidence="4">
    <location>
        <begin position="745"/>
        <end position="761"/>
    </location>
</feature>
<reference evidence="5 6" key="1">
    <citation type="journal article" date="2023" name="Insect Mol. Biol.">
        <title>Genome sequencing provides insights into the evolution of gene families encoding plant cell wall-degrading enzymes in longhorned beetles.</title>
        <authorList>
            <person name="Shin N.R."/>
            <person name="Okamura Y."/>
            <person name="Kirsch R."/>
            <person name="Pauchet Y."/>
        </authorList>
    </citation>
    <scope>NUCLEOTIDE SEQUENCE [LARGE SCALE GENOMIC DNA]</scope>
    <source>
        <strain evidence="5">EAD_L_NR</strain>
    </source>
</reference>
<feature type="region of interest" description="Disordered" evidence="4">
    <location>
        <begin position="2512"/>
        <end position="2539"/>
    </location>
</feature>
<dbReference type="Pfam" id="PF05923">
    <property type="entry name" value="APC_r"/>
    <property type="match status" value="4"/>
</dbReference>
<feature type="region of interest" description="Disordered" evidence="4">
    <location>
        <begin position="1602"/>
        <end position="1635"/>
    </location>
</feature>
<evidence type="ECO:0000313" key="6">
    <source>
        <dbReference type="Proteomes" id="UP001159042"/>
    </source>
</evidence>
<proteinExistence type="inferred from homology"/>
<feature type="compositionally biased region" description="Acidic residues" evidence="4">
    <location>
        <begin position="1158"/>
        <end position="1171"/>
    </location>
</feature>
<feature type="compositionally biased region" description="Basic and acidic residues" evidence="4">
    <location>
        <begin position="1718"/>
        <end position="1731"/>
    </location>
</feature>
<feature type="compositionally biased region" description="Polar residues" evidence="4">
    <location>
        <begin position="1465"/>
        <end position="1474"/>
    </location>
</feature>
<feature type="region of interest" description="Disordered" evidence="4">
    <location>
        <begin position="1383"/>
        <end position="1423"/>
    </location>
</feature>
<dbReference type="GO" id="GO:0008013">
    <property type="term" value="F:beta-catenin binding"/>
    <property type="evidence" value="ECO:0007669"/>
    <property type="project" value="InterPro"/>
</dbReference>
<feature type="compositionally biased region" description="Basic and acidic residues" evidence="4">
    <location>
        <begin position="1769"/>
        <end position="1780"/>
    </location>
</feature>
<dbReference type="GO" id="GO:0030877">
    <property type="term" value="C:beta-catenin destruction complex"/>
    <property type="evidence" value="ECO:0007669"/>
    <property type="project" value="TreeGrafter"/>
</dbReference>
<dbReference type="Proteomes" id="UP001159042">
    <property type="component" value="Unassembled WGS sequence"/>
</dbReference>
<evidence type="ECO:0008006" key="7">
    <source>
        <dbReference type="Google" id="ProtNLM"/>
    </source>
</evidence>